<feature type="transmembrane region" description="Helical" evidence="2">
    <location>
        <begin position="86"/>
        <end position="104"/>
    </location>
</feature>
<gene>
    <name evidence="3" type="ORF">GCM10011399_21140</name>
</gene>
<accession>A0A917EZ59</accession>
<reference evidence="3 4" key="1">
    <citation type="journal article" date="2014" name="Int. J. Syst. Evol. Microbiol.">
        <title>Complete genome sequence of Corynebacterium casei LMG S-19264T (=DSM 44701T), isolated from a smear-ripened cheese.</title>
        <authorList>
            <consortium name="US DOE Joint Genome Institute (JGI-PGF)"/>
            <person name="Walter F."/>
            <person name="Albersmeier A."/>
            <person name="Kalinowski J."/>
            <person name="Ruckert C."/>
        </authorList>
    </citation>
    <scope>NUCLEOTIDE SEQUENCE [LARGE SCALE GENOMIC DNA]</scope>
    <source>
        <strain evidence="3 4">CGMCC 1.12976</strain>
    </source>
</reference>
<dbReference type="AlphaFoldDB" id="A0A917EZ59"/>
<dbReference type="RefSeq" id="WP_188677885.1">
    <property type="nucleotide sequence ID" value="NZ_BMGP01000003.1"/>
</dbReference>
<feature type="region of interest" description="Disordered" evidence="1">
    <location>
        <begin position="1"/>
        <end position="33"/>
    </location>
</feature>
<name>A0A917EZ59_9MICO</name>
<sequence>MSNTRHNQSGSKISSGQRKNSQTGGSTQHTALEDGRRGGWGAFAGLITFVLIAFPLSTTIAFATHPATQTLFGSHLADASQFGYRAFWWILSLMLLALPFLVGYGLSNLGGRGIKIAGAVVALFVIVVVVLGQLFVY</sequence>
<dbReference type="EMBL" id="BMGP01000003">
    <property type="protein sequence ID" value="GGF27602.1"/>
    <property type="molecule type" value="Genomic_DNA"/>
</dbReference>
<feature type="transmembrane region" description="Helical" evidence="2">
    <location>
        <begin position="42"/>
        <end position="66"/>
    </location>
</feature>
<dbReference type="Proteomes" id="UP000598775">
    <property type="component" value="Unassembled WGS sequence"/>
</dbReference>
<proteinExistence type="predicted"/>
<protein>
    <submittedName>
        <fullName evidence="3">Uncharacterized protein</fullName>
    </submittedName>
</protein>
<keyword evidence="2" id="KW-0812">Transmembrane</keyword>
<organism evidence="3 4">
    <name type="scientific">Subtercola lobariae</name>
    <dbReference type="NCBI Taxonomy" id="1588641"/>
    <lineage>
        <taxon>Bacteria</taxon>
        <taxon>Bacillati</taxon>
        <taxon>Actinomycetota</taxon>
        <taxon>Actinomycetes</taxon>
        <taxon>Micrococcales</taxon>
        <taxon>Microbacteriaceae</taxon>
        <taxon>Subtercola</taxon>
    </lineage>
</organism>
<feature type="compositionally biased region" description="Polar residues" evidence="1">
    <location>
        <begin position="1"/>
        <end position="30"/>
    </location>
</feature>
<keyword evidence="4" id="KW-1185">Reference proteome</keyword>
<evidence type="ECO:0000313" key="3">
    <source>
        <dbReference type="EMBL" id="GGF27602.1"/>
    </source>
</evidence>
<comment type="caution">
    <text evidence="3">The sequence shown here is derived from an EMBL/GenBank/DDBJ whole genome shotgun (WGS) entry which is preliminary data.</text>
</comment>
<keyword evidence="2" id="KW-1133">Transmembrane helix</keyword>
<evidence type="ECO:0000256" key="1">
    <source>
        <dbReference type="SAM" id="MobiDB-lite"/>
    </source>
</evidence>
<feature type="transmembrane region" description="Helical" evidence="2">
    <location>
        <begin position="116"/>
        <end position="136"/>
    </location>
</feature>
<evidence type="ECO:0000313" key="4">
    <source>
        <dbReference type="Proteomes" id="UP000598775"/>
    </source>
</evidence>
<keyword evidence="2" id="KW-0472">Membrane</keyword>
<evidence type="ECO:0000256" key="2">
    <source>
        <dbReference type="SAM" id="Phobius"/>
    </source>
</evidence>